<dbReference type="PhylomeDB" id="E9GVV5"/>
<sequence length="122" mass="13641">MWSSCHLWSHVRISYEICYLAVAVQLVRTILPMLSDLRPEPAIMTTRNASFACAGIHLSSAPISINSIPFDWRDYRYLSSYGSLLPLSLNLLCPRVHPCECGCIHEDPLFPTSPGGFNFPAD</sequence>
<reference evidence="1 2" key="1">
    <citation type="journal article" date="2011" name="Science">
        <title>The ecoresponsive genome of Daphnia pulex.</title>
        <authorList>
            <person name="Colbourne J.K."/>
            <person name="Pfrender M.E."/>
            <person name="Gilbert D."/>
            <person name="Thomas W.K."/>
            <person name="Tucker A."/>
            <person name="Oakley T.H."/>
            <person name="Tokishita S."/>
            <person name="Aerts A."/>
            <person name="Arnold G.J."/>
            <person name="Basu M.K."/>
            <person name="Bauer D.J."/>
            <person name="Caceres C.E."/>
            <person name="Carmel L."/>
            <person name="Casola C."/>
            <person name="Choi J.H."/>
            <person name="Detter J.C."/>
            <person name="Dong Q."/>
            <person name="Dusheyko S."/>
            <person name="Eads B.D."/>
            <person name="Frohlich T."/>
            <person name="Geiler-Samerotte K.A."/>
            <person name="Gerlach D."/>
            <person name="Hatcher P."/>
            <person name="Jogdeo S."/>
            <person name="Krijgsveld J."/>
            <person name="Kriventseva E.V."/>
            <person name="Kultz D."/>
            <person name="Laforsch C."/>
            <person name="Lindquist E."/>
            <person name="Lopez J."/>
            <person name="Manak J.R."/>
            <person name="Muller J."/>
            <person name="Pangilinan J."/>
            <person name="Patwardhan R.P."/>
            <person name="Pitluck S."/>
            <person name="Pritham E.J."/>
            <person name="Rechtsteiner A."/>
            <person name="Rho M."/>
            <person name="Rogozin I.B."/>
            <person name="Sakarya O."/>
            <person name="Salamov A."/>
            <person name="Schaack S."/>
            <person name="Shapiro H."/>
            <person name="Shiga Y."/>
            <person name="Skalitzky C."/>
            <person name="Smith Z."/>
            <person name="Souvorov A."/>
            <person name="Sung W."/>
            <person name="Tang Z."/>
            <person name="Tsuchiya D."/>
            <person name="Tu H."/>
            <person name="Vos H."/>
            <person name="Wang M."/>
            <person name="Wolf Y.I."/>
            <person name="Yamagata H."/>
            <person name="Yamada T."/>
            <person name="Ye Y."/>
            <person name="Shaw J.R."/>
            <person name="Andrews J."/>
            <person name="Crease T.J."/>
            <person name="Tang H."/>
            <person name="Lucas S.M."/>
            <person name="Robertson H.M."/>
            <person name="Bork P."/>
            <person name="Koonin E.V."/>
            <person name="Zdobnov E.M."/>
            <person name="Grigoriev I.V."/>
            <person name="Lynch M."/>
            <person name="Boore J.L."/>
        </authorList>
    </citation>
    <scope>NUCLEOTIDE SEQUENCE [LARGE SCALE GENOMIC DNA]</scope>
</reference>
<dbReference type="KEGG" id="dpx:DAPPUDRAFT_107074"/>
<dbReference type="Proteomes" id="UP000000305">
    <property type="component" value="Unassembled WGS sequence"/>
</dbReference>
<accession>E9GVV5</accession>
<keyword evidence="2" id="KW-1185">Reference proteome</keyword>
<name>E9GVV5_DAPPU</name>
<evidence type="ECO:0000313" key="2">
    <source>
        <dbReference type="Proteomes" id="UP000000305"/>
    </source>
</evidence>
<protein>
    <submittedName>
        <fullName evidence="1">Uncharacterized protein</fullName>
    </submittedName>
</protein>
<gene>
    <name evidence="1" type="ORF">DAPPUDRAFT_107074</name>
</gene>
<evidence type="ECO:0000313" key="1">
    <source>
        <dbReference type="EMBL" id="EFX76246.1"/>
    </source>
</evidence>
<dbReference type="InParanoid" id="E9GVV5"/>
<proteinExistence type="predicted"/>
<dbReference type="EMBL" id="GL732569">
    <property type="protein sequence ID" value="EFX76246.1"/>
    <property type="molecule type" value="Genomic_DNA"/>
</dbReference>
<dbReference type="HOGENOM" id="CLU_1983785_0_0_1"/>
<organism evidence="1 2">
    <name type="scientific">Daphnia pulex</name>
    <name type="common">Water flea</name>
    <dbReference type="NCBI Taxonomy" id="6669"/>
    <lineage>
        <taxon>Eukaryota</taxon>
        <taxon>Metazoa</taxon>
        <taxon>Ecdysozoa</taxon>
        <taxon>Arthropoda</taxon>
        <taxon>Crustacea</taxon>
        <taxon>Branchiopoda</taxon>
        <taxon>Diplostraca</taxon>
        <taxon>Cladocera</taxon>
        <taxon>Anomopoda</taxon>
        <taxon>Daphniidae</taxon>
        <taxon>Daphnia</taxon>
    </lineage>
</organism>
<dbReference type="AlphaFoldDB" id="E9GVV5"/>